<evidence type="ECO:0000313" key="1">
    <source>
        <dbReference type="EMBL" id="KAJ4842735.1"/>
    </source>
</evidence>
<dbReference type="EMBL" id="JAKUCV010002412">
    <property type="protein sequence ID" value="KAJ4842735.1"/>
    <property type="molecule type" value="Genomic_DNA"/>
</dbReference>
<keyword evidence="2" id="KW-1185">Reference proteome</keyword>
<name>A0A9Q0G5G0_9ROSI</name>
<reference evidence="1" key="2">
    <citation type="journal article" date="2023" name="Plants (Basel)">
        <title>Annotation of the Turnera subulata (Passifloraceae) Draft Genome Reveals the S-Locus Evolved after the Divergence of Turneroideae from Passifloroideae in a Stepwise Manner.</title>
        <authorList>
            <person name="Henning P.M."/>
            <person name="Roalson E.H."/>
            <person name="Mir W."/>
            <person name="McCubbin A.G."/>
            <person name="Shore J.S."/>
        </authorList>
    </citation>
    <scope>NUCLEOTIDE SEQUENCE</scope>
    <source>
        <strain evidence="1">F60SS</strain>
    </source>
</reference>
<dbReference type="AlphaFoldDB" id="A0A9Q0G5G0"/>
<dbReference type="Proteomes" id="UP001141552">
    <property type="component" value="Unassembled WGS sequence"/>
</dbReference>
<accession>A0A9Q0G5G0</accession>
<evidence type="ECO:0000313" key="2">
    <source>
        <dbReference type="Proteomes" id="UP001141552"/>
    </source>
</evidence>
<reference evidence="1" key="1">
    <citation type="submission" date="2022-02" db="EMBL/GenBank/DDBJ databases">
        <authorList>
            <person name="Henning P.M."/>
            <person name="McCubbin A.G."/>
            <person name="Shore J.S."/>
        </authorList>
    </citation>
    <scope>NUCLEOTIDE SEQUENCE</scope>
    <source>
        <strain evidence="1">F60SS</strain>
        <tissue evidence="1">Leaves</tissue>
    </source>
</reference>
<comment type="caution">
    <text evidence="1">The sequence shown here is derived from an EMBL/GenBank/DDBJ whole genome shotgun (WGS) entry which is preliminary data.</text>
</comment>
<organism evidence="1 2">
    <name type="scientific">Turnera subulata</name>
    <dbReference type="NCBI Taxonomy" id="218843"/>
    <lineage>
        <taxon>Eukaryota</taxon>
        <taxon>Viridiplantae</taxon>
        <taxon>Streptophyta</taxon>
        <taxon>Embryophyta</taxon>
        <taxon>Tracheophyta</taxon>
        <taxon>Spermatophyta</taxon>
        <taxon>Magnoliopsida</taxon>
        <taxon>eudicotyledons</taxon>
        <taxon>Gunneridae</taxon>
        <taxon>Pentapetalae</taxon>
        <taxon>rosids</taxon>
        <taxon>fabids</taxon>
        <taxon>Malpighiales</taxon>
        <taxon>Passifloraceae</taxon>
        <taxon>Turnera</taxon>
    </lineage>
</organism>
<sequence>MWSDREESCERRLRVIKTGRNHVNKGGVSDVDLLSHQSLRIFSRVGKAEGDDFWELWCKGGLVAGFGRLGVLRGDFEDIGCEMDPKGSAKEY</sequence>
<gene>
    <name evidence="1" type="ORF">Tsubulata_045581</name>
</gene>
<protein>
    <submittedName>
        <fullName evidence="1">Uncharacterized protein</fullName>
    </submittedName>
</protein>
<proteinExistence type="predicted"/>